<dbReference type="EMBL" id="JBJKFK010000210">
    <property type="protein sequence ID" value="KAL3318727.1"/>
    <property type="molecule type" value="Genomic_DNA"/>
</dbReference>
<accession>A0ABD2QHR9</accession>
<comment type="caution">
    <text evidence="4">The sequence shown here is derived from an EMBL/GenBank/DDBJ whole genome shotgun (WGS) entry which is preliminary data.</text>
</comment>
<gene>
    <name evidence="4" type="primary">SIL1</name>
    <name evidence="4" type="ORF">Ciccas_002606</name>
</gene>
<protein>
    <submittedName>
        <fullName evidence="4">Nucleotide exchange factor sil1</fullName>
    </submittedName>
</protein>
<dbReference type="GO" id="GO:0015031">
    <property type="term" value="P:protein transport"/>
    <property type="evidence" value="ECO:0007669"/>
    <property type="project" value="UniProtKB-KW"/>
</dbReference>
<keyword evidence="1" id="KW-0813">Transport</keyword>
<dbReference type="PANTHER" id="PTHR19316:SF35">
    <property type="entry name" value="NUCLEOTIDE EXCHANGE FACTOR SIL1"/>
    <property type="match status" value="1"/>
</dbReference>
<keyword evidence="2" id="KW-0256">Endoplasmic reticulum</keyword>
<evidence type="ECO:0000256" key="2">
    <source>
        <dbReference type="ARBA" id="ARBA00022824"/>
    </source>
</evidence>
<name>A0ABD2QHR9_9PLAT</name>
<organism evidence="4 5">
    <name type="scientific">Cichlidogyrus casuarinus</name>
    <dbReference type="NCBI Taxonomy" id="1844966"/>
    <lineage>
        <taxon>Eukaryota</taxon>
        <taxon>Metazoa</taxon>
        <taxon>Spiralia</taxon>
        <taxon>Lophotrochozoa</taxon>
        <taxon>Platyhelminthes</taxon>
        <taxon>Monogenea</taxon>
        <taxon>Monopisthocotylea</taxon>
        <taxon>Dactylogyridea</taxon>
        <taxon>Ancyrocephalidae</taxon>
        <taxon>Cichlidogyrus</taxon>
    </lineage>
</organism>
<evidence type="ECO:0000256" key="1">
    <source>
        <dbReference type="ARBA" id="ARBA00022448"/>
    </source>
</evidence>
<dbReference type="Gene3D" id="1.25.10.10">
    <property type="entry name" value="Leucine-rich Repeat Variant"/>
    <property type="match status" value="1"/>
</dbReference>
<sequence length="328" mass="38051">MSKAVIDWECASGSMKTVEFESEDQAKKVTEDDKTQEFRSYEDLKKDYETLRNGFKTEQDLLFELIDRYNVTENIDDKTTILQDLAYLLHQVDNAIVFSENNWLKLLVTDLETSSSLLKPLLIDCLSAAMQGYALSSMSTLLRDFPTAQWKYFNQTKSPEHVPIAHQILLTMLKLPSSIKDSHKLRLKSISLINDLLREREELLLHTIDPDQDLERIRQYNLVNFDASIAEFGWCPIIIKYLLELEMEHILQHQDSDFLGQWLVASARILRHCPKSERRLLGAAPELESKLISFSSHFEELHSDDWDCKEILDAINQLSKTNRAKDEL</sequence>
<keyword evidence="5" id="KW-1185">Reference proteome</keyword>
<evidence type="ECO:0000313" key="4">
    <source>
        <dbReference type="EMBL" id="KAL3318727.1"/>
    </source>
</evidence>
<dbReference type="InterPro" id="IPR011989">
    <property type="entry name" value="ARM-like"/>
</dbReference>
<keyword evidence="3" id="KW-0653">Protein transport</keyword>
<dbReference type="InterPro" id="IPR050693">
    <property type="entry name" value="Hsp70_NEF-Inhibitors"/>
</dbReference>
<evidence type="ECO:0000256" key="3">
    <source>
        <dbReference type="ARBA" id="ARBA00022927"/>
    </source>
</evidence>
<dbReference type="PANTHER" id="PTHR19316">
    <property type="entry name" value="PROTEIN FOLDING REGULATOR"/>
    <property type="match status" value="1"/>
</dbReference>
<dbReference type="AlphaFoldDB" id="A0ABD2QHR9"/>
<proteinExistence type="predicted"/>
<evidence type="ECO:0000313" key="5">
    <source>
        <dbReference type="Proteomes" id="UP001626550"/>
    </source>
</evidence>
<reference evidence="4 5" key="1">
    <citation type="submission" date="2024-11" db="EMBL/GenBank/DDBJ databases">
        <title>Adaptive evolution of stress response genes in parasites aligns with host niche diversity.</title>
        <authorList>
            <person name="Hahn C."/>
            <person name="Resl P."/>
        </authorList>
    </citation>
    <scope>NUCLEOTIDE SEQUENCE [LARGE SCALE GENOMIC DNA]</scope>
    <source>
        <strain evidence="4">EGGRZ-B1_66</strain>
        <tissue evidence="4">Body</tissue>
    </source>
</reference>
<dbReference type="Proteomes" id="UP001626550">
    <property type="component" value="Unassembled WGS sequence"/>
</dbReference>